<dbReference type="RefSeq" id="WP_284589980.1">
    <property type="nucleotide sequence ID" value="NZ_JASNVP010000009.1"/>
</dbReference>
<dbReference type="AlphaFoldDB" id="A0AAP4BUS3"/>
<reference evidence="1" key="1">
    <citation type="submission" date="2023-05" db="EMBL/GenBank/DDBJ databases">
        <title>Metabolic capabilities are highly conserved among human nasal-associated Corynebacterium species in pangenomic analyses.</title>
        <authorList>
            <person name="Tran T.H."/>
            <person name="Roberts A.Q."/>
            <person name="Escapa I.F."/>
            <person name="Gao W."/>
            <person name="Conlan S."/>
            <person name="Kong H."/>
            <person name="Segre J.A."/>
            <person name="Kelly M.S."/>
            <person name="Lemon K.P."/>
        </authorList>
    </citation>
    <scope>NUCLEOTIDE SEQUENCE</scope>
    <source>
        <strain evidence="1">KPL2654</strain>
    </source>
</reference>
<sequence length="128" mass="13858">MTSLRDIARQLTEKHGTPAAAVAVFDAMHAMPTPGKGMSWDSDNLPDHIAERVIASAERDLARGTEPAPIQQLIEAQDGLDRADDALRKARAVRDDAIRRARRANVPVTRIIEVTGLKRSQASAIANA</sequence>
<organism evidence="1 2">
    <name type="scientific">Corynebacterium propinquum</name>
    <dbReference type="NCBI Taxonomy" id="43769"/>
    <lineage>
        <taxon>Bacteria</taxon>
        <taxon>Bacillati</taxon>
        <taxon>Actinomycetota</taxon>
        <taxon>Actinomycetes</taxon>
        <taxon>Mycobacteriales</taxon>
        <taxon>Corynebacteriaceae</taxon>
        <taxon>Corynebacterium</taxon>
    </lineage>
</organism>
<proteinExistence type="predicted"/>
<dbReference type="Proteomes" id="UP001226160">
    <property type="component" value="Unassembled WGS sequence"/>
</dbReference>
<evidence type="ECO:0000313" key="1">
    <source>
        <dbReference type="EMBL" id="MDK4326805.1"/>
    </source>
</evidence>
<comment type="caution">
    <text evidence="1">The sequence shown here is derived from an EMBL/GenBank/DDBJ whole genome shotgun (WGS) entry which is preliminary data.</text>
</comment>
<dbReference type="EMBL" id="JASNVP010000009">
    <property type="protein sequence ID" value="MDK4326805.1"/>
    <property type="molecule type" value="Genomic_DNA"/>
</dbReference>
<protein>
    <submittedName>
        <fullName evidence="1">Uncharacterized protein</fullName>
    </submittedName>
</protein>
<accession>A0AAP4BUS3</accession>
<name>A0AAP4BUS3_9CORY</name>
<gene>
    <name evidence="1" type="ORF">QPX54_09860</name>
</gene>
<evidence type="ECO:0000313" key="2">
    <source>
        <dbReference type="Proteomes" id="UP001226160"/>
    </source>
</evidence>